<dbReference type="PROSITE" id="PS51898">
    <property type="entry name" value="TYR_RECOMBINASE"/>
    <property type="match status" value="1"/>
</dbReference>
<organism evidence="7 8">
    <name type="scientific">Paenibacillus kribbensis</name>
    <dbReference type="NCBI Taxonomy" id="172713"/>
    <lineage>
        <taxon>Bacteria</taxon>
        <taxon>Bacillati</taxon>
        <taxon>Bacillota</taxon>
        <taxon>Bacilli</taxon>
        <taxon>Bacillales</taxon>
        <taxon>Paenibacillaceae</taxon>
        <taxon>Paenibacillus</taxon>
    </lineage>
</organism>
<evidence type="ECO:0000256" key="3">
    <source>
        <dbReference type="ARBA" id="ARBA00023172"/>
    </source>
</evidence>
<dbReference type="AlphaFoldDB" id="A0A222WLZ9"/>
<dbReference type="EMBL" id="CP020028">
    <property type="protein sequence ID" value="ASR46813.1"/>
    <property type="molecule type" value="Genomic_DNA"/>
</dbReference>
<dbReference type="InterPro" id="IPR011010">
    <property type="entry name" value="DNA_brk_join_enz"/>
</dbReference>
<dbReference type="Gene3D" id="1.10.150.130">
    <property type="match status" value="1"/>
</dbReference>
<evidence type="ECO:0000256" key="4">
    <source>
        <dbReference type="PROSITE-ProRule" id="PRU01248"/>
    </source>
</evidence>
<proteinExistence type="inferred from homology"/>
<evidence type="ECO:0000313" key="8">
    <source>
        <dbReference type="Proteomes" id="UP000214666"/>
    </source>
</evidence>
<dbReference type="PANTHER" id="PTHR30349">
    <property type="entry name" value="PHAGE INTEGRASE-RELATED"/>
    <property type="match status" value="1"/>
</dbReference>
<dbReference type="InterPro" id="IPR050090">
    <property type="entry name" value="Tyrosine_recombinase_XerCD"/>
</dbReference>
<evidence type="ECO:0000259" key="6">
    <source>
        <dbReference type="PROSITE" id="PS51900"/>
    </source>
</evidence>
<dbReference type="InterPro" id="IPR013762">
    <property type="entry name" value="Integrase-like_cat_sf"/>
</dbReference>
<dbReference type="GO" id="GO:0006310">
    <property type="term" value="P:DNA recombination"/>
    <property type="evidence" value="ECO:0007669"/>
    <property type="project" value="UniProtKB-KW"/>
</dbReference>
<sequence length="316" mass="36077">MARLRNIKPTAGNRTDWRQLLTEFLAYKKLEDGVGDYTLHDYDRTVKLLFKRFPNAWDSEKALRDAVMEHLAEDIAPPTFNNRLVYLRTFFNYCIREGELSANPLASVKKRKTENRAVAVEIDVLNALLAAPNQGTFVGLRDYTLILLTLDTGIRPSEGTKLIPQDFNASLREIYVPAKVAKGRVARTLPISETTTKAMRKLISVRAPEWGDDVPIFCSYEGRPLNRHTWGDRMEIYCKKIGTHIRPYDLRHVFALEFLRNGANAFAAQRALGHSTMEMTRRYVALVNDDLKTEHAKASPVDRLVKNTKAKRNTKV</sequence>
<evidence type="ECO:0000256" key="2">
    <source>
        <dbReference type="ARBA" id="ARBA00023125"/>
    </source>
</evidence>
<dbReference type="Gene3D" id="1.10.443.10">
    <property type="entry name" value="Intergrase catalytic core"/>
    <property type="match status" value="1"/>
</dbReference>
<evidence type="ECO:0000256" key="1">
    <source>
        <dbReference type="ARBA" id="ARBA00008857"/>
    </source>
</evidence>
<dbReference type="PANTHER" id="PTHR30349:SF41">
    <property type="entry name" value="INTEGRASE_RECOMBINASE PROTEIN MJ0367-RELATED"/>
    <property type="match status" value="1"/>
</dbReference>
<feature type="domain" description="Core-binding (CB)" evidence="6">
    <location>
        <begin position="15"/>
        <end position="95"/>
    </location>
</feature>
<dbReference type="InterPro" id="IPR044068">
    <property type="entry name" value="CB"/>
</dbReference>
<dbReference type="RefSeq" id="WP_094154534.1">
    <property type="nucleotide sequence ID" value="NZ_CP020028.1"/>
</dbReference>
<dbReference type="Pfam" id="PF00589">
    <property type="entry name" value="Phage_integrase"/>
    <property type="match status" value="1"/>
</dbReference>
<comment type="similarity">
    <text evidence="1">Belongs to the 'phage' integrase family.</text>
</comment>
<evidence type="ECO:0000313" key="7">
    <source>
        <dbReference type="EMBL" id="ASR46813.1"/>
    </source>
</evidence>
<dbReference type="GO" id="GO:0003677">
    <property type="term" value="F:DNA binding"/>
    <property type="evidence" value="ECO:0007669"/>
    <property type="project" value="UniProtKB-UniRule"/>
</dbReference>
<name>A0A222WLZ9_9BACL</name>
<protein>
    <submittedName>
        <fullName evidence="7">Integrase</fullName>
    </submittedName>
</protein>
<keyword evidence="2 4" id="KW-0238">DNA-binding</keyword>
<dbReference type="SUPFAM" id="SSF56349">
    <property type="entry name" value="DNA breaking-rejoining enzymes"/>
    <property type="match status" value="1"/>
</dbReference>
<evidence type="ECO:0000259" key="5">
    <source>
        <dbReference type="PROSITE" id="PS51898"/>
    </source>
</evidence>
<dbReference type="Proteomes" id="UP000214666">
    <property type="component" value="Chromosome"/>
</dbReference>
<gene>
    <name evidence="7" type="ORF">B4V02_09040</name>
</gene>
<dbReference type="KEGG" id="pkb:B4V02_09040"/>
<dbReference type="OrthoDB" id="107900at2"/>
<dbReference type="CDD" id="cd00397">
    <property type="entry name" value="DNA_BRE_C"/>
    <property type="match status" value="1"/>
</dbReference>
<keyword evidence="3" id="KW-0233">DNA recombination</keyword>
<feature type="domain" description="Tyr recombinase" evidence="5">
    <location>
        <begin position="113"/>
        <end position="296"/>
    </location>
</feature>
<keyword evidence="8" id="KW-1185">Reference proteome</keyword>
<reference evidence="7 8" key="1">
    <citation type="submission" date="2017-03" db="EMBL/GenBank/DDBJ databases">
        <title>Complete genome sequence of Paenibacillus Kribbensis producing bioflocculants.</title>
        <authorList>
            <person name="Lee H.-G."/>
            <person name="Oh H.-M."/>
        </authorList>
    </citation>
    <scope>NUCLEOTIDE SEQUENCE [LARGE SCALE GENOMIC DNA]</scope>
    <source>
        <strain evidence="7 8">AM49</strain>
    </source>
</reference>
<dbReference type="PROSITE" id="PS51900">
    <property type="entry name" value="CB"/>
    <property type="match status" value="1"/>
</dbReference>
<dbReference type="InterPro" id="IPR010998">
    <property type="entry name" value="Integrase_recombinase_N"/>
</dbReference>
<dbReference type="GO" id="GO:0015074">
    <property type="term" value="P:DNA integration"/>
    <property type="evidence" value="ECO:0007669"/>
    <property type="project" value="InterPro"/>
</dbReference>
<accession>A0A222WLZ9</accession>
<dbReference type="InterPro" id="IPR002104">
    <property type="entry name" value="Integrase_catalytic"/>
</dbReference>